<reference evidence="3" key="1">
    <citation type="submission" date="2022-08" db="EMBL/GenBank/DDBJ databases">
        <title>Alicyclobacillus dauci DSM2870, complete genome.</title>
        <authorList>
            <person name="Wang Q."/>
            <person name="Cai R."/>
            <person name="Wang Z."/>
        </authorList>
    </citation>
    <scope>NUCLEOTIDE SEQUENCE</scope>
    <source>
        <strain evidence="3">DSM 28700</strain>
    </source>
</reference>
<comment type="similarity">
    <text evidence="1 2">Belongs to the short-chain dehydrogenases/reductases (SDR) family.</text>
</comment>
<dbReference type="Pfam" id="PF00106">
    <property type="entry name" value="adh_short"/>
    <property type="match status" value="1"/>
</dbReference>
<dbReference type="Proteomes" id="UP001164803">
    <property type="component" value="Chromosome"/>
</dbReference>
<accession>A0ABY6Z3Z7</accession>
<name>A0ABY6Z3Z7_9BACL</name>
<dbReference type="PRINTS" id="PR00081">
    <property type="entry name" value="GDHRDH"/>
</dbReference>
<dbReference type="PANTHER" id="PTHR42760">
    <property type="entry name" value="SHORT-CHAIN DEHYDROGENASES/REDUCTASES FAMILY MEMBER"/>
    <property type="match status" value="1"/>
</dbReference>
<sequence length="230" mass="24725">MELGLKDKVTVVTGASAGIGLAITMGFLREGAKVVGASRHPDELKKLGGEDTVVPVIADFSTPEGPELVIKRAIEVFGRVDVLVNNVGIAPAREGFLSVSDEDWRSVLETNLMSMVRTSRAVIPHMVEQKQGVIINISSESGRQPDTMLVDYSVSKAAMLSLSKALANEFGPYGIRVNTVSPGPTRTPLWEKPGGFAEELARQFEMDKDQAIAHFAKNVRQLPIGRIGGS</sequence>
<evidence type="ECO:0000313" key="4">
    <source>
        <dbReference type="Proteomes" id="UP001164803"/>
    </source>
</evidence>
<dbReference type="PROSITE" id="PS00061">
    <property type="entry name" value="ADH_SHORT"/>
    <property type="match status" value="1"/>
</dbReference>
<dbReference type="Gene3D" id="3.40.50.720">
    <property type="entry name" value="NAD(P)-binding Rossmann-like Domain"/>
    <property type="match status" value="1"/>
</dbReference>
<gene>
    <name evidence="3" type="ORF">NZD86_03250</name>
</gene>
<evidence type="ECO:0000256" key="1">
    <source>
        <dbReference type="ARBA" id="ARBA00006484"/>
    </source>
</evidence>
<dbReference type="InterPro" id="IPR036291">
    <property type="entry name" value="NAD(P)-bd_dom_sf"/>
</dbReference>
<dbReference type="PRINTS" id="PR00080">
    <property type="entry name" value="SDRFAMILY"/>
</dbReference>
<evidence type="ECO:0000313" key="3">
    <source>
        <dbReference type="EMBL" id="WAH37562.1"/>
    </source>
</evidence>
<dbReference type="EMBL" id="CP104064">
    <property type="protein sequence ID" value="WAH37562.1"/>
    <property type="molecule type" value="Genomic_DNA"/>
</dbReference>
<dbReference type="RefSeq" id="WP_268045065.1">
    <property type="nucleotide sequence ID" value="NZ_CP104064.1"/>
</dbReference>
<dbReference type="InterPro" id="IPR020904">
    <property type="entry name" value="Sc_DH/Rdtase_CS"/>
</dbReference>
<proteinExistence type="inferred from homology"/>
<organism evidence="3 4">
    <name type="scientific">Alicyclobacillus dauci</name>
    <dbReference type="NCBI Taxonomy" id="1475485"/>
    <lineage>
        <taxon>Bacteria</taxon>
        <taxon>Bacillati</taxon>
        <taxon>Bacillota</taxon>
        <taxon>Bacilli</taxon>
        <taxon>Bacillales</taxon>
        <taxon>Alicyclobacillaceae</taxon>
        <taxon>Alicyclobacillus</taxon>
    </lineage>
</organism>
<dbReference type="InterPro" id="IPR002347">
    <property type="entry name" value="SDR_fam"/>
</dbReference>
<evidence type="ECO:0000256" key="2">
    <source>
        <dbReference type="RuleBase" id="RU000363"/>
    </source>
</evidence>
<protein>
    <submittedName>
        <fullName evidence="3">SDR family oxidoreductase</fullName>
    </submittedName>
</protein>
<dbReference type="CDD" id="cd05233">
    <property type="entry name" value="SDR_c"/>
    <property type="match status" value="1"/>
</dbReference>
<keyword evidence="4" id="KW-1185">Reference proteome</keyword>
<dbReference type="SUPFAM" id="SSF51735">
    <property type="entry name" value="NAD(P)-binding Rossmann-fold domains"/>
    <property type="match status" value="1"/>
</dbReference>